<reference evidence="2" key="1">
    <citation type="submission" date="2020-08" db="EMBL/GenBank/DDBJ databases">
        <title>Multicomponent nature underlies the extraordinary mechanical properties of spider dragline silk.</title>
        <authorList>
            <person name="Kono N."/>
            <person name="Nakamura H."/>
            <person name="Mori M."/>
            <person name="Yoshida Y."/>
            <person name="Ohtoshi R."/>
            <person name="Malay A.D."/>
            <person name="Moran D.A.P."/>
            <person name="Tomita M."/>
            <person name="Numata K."/>
            <person name="Arakawa K."/>
        </authorList>
    </citation>
    <scope>NUCLEOTIDE SEQUENCE</scope>
</reference>
<evidence type="ECO:0000256" key="1">
    <source>
        <dbReference type="SAM" id="MobiDB-lite"/>
    </source>
</evidence>
<dbReference type="AlphaFoldDB" id="A0A8X6VAM7"/>
<accession>A0A8X6VAM7</accession>
<evidence type="ECO:0000313" key="2">
    <source>
        <dbReference type="EMBL" id="GFX99164.1"/>
    </source>
</evidence>
<gene>
    <name evidence="2" type="ORF">TNCV_2493451</name>
</gene>
<dbReference type="Proteomes" id="UP000887159">
    <property type="component" value="Unassembled WGS sequence"/>
</dbReference>
<name>A0A8X6VAM7_TRICX</name>
<organism evidence="2 3">
    <name type="scientific">Trichonephila clavipes</name>
    <name type="common">Golden silk orbweaver</name>
    <name type="synonym">Nephila clavipes</name>
    <dbReference type="NCBI Taxonomy" id="2585209"/>
    <lineage>
        <taxon>Eukaryota</taxon>
        <taxon>Metazoa</taxon>
        <taxon>Ecdysozoa</taxon>
        <taxon>Arthropoda</taxon>
        <taxon>Chelicerata</taxon>
        <taxon>Arachnida</taxon>
        <taxon>Araneae</taxon>
        <taxon>Araneomorphae</taxon>
        <taxon>Entelegynae</taxon>
        <taxon>Araneoidea</taxon>
        <taxon>Nephilidae</taxon>
        <taxon>Trichonephila</taxon>
    </lineage>
</organism>
<protein>
    <submittedName>
        <fullName evidence="2">Uncharacterized protein</fullName>
    </submittedName>
</protein>
<feature type="compositionally biased region" description="Basic and acidic residues" evidence="1">
    <location>
        <begin position="53"/>
        <end position="62"/>
    </location>
</feature>
<proteinExistence type="predicted"/>
<keyword evidence="3" id="KW-1185">Reference proteome</keyword>
<comment type="caution">
    <text evidence="2">The sequence shown here is derived from an EMBL/GenBank/DDBJ whole genome shotgun (WGS) entry which is preliminary data.</text>
</comment>
<evidence type="ECO:0000313" key="3">
    <source>
        <dbReference type="Proteomes" id="UP000887159"/>
    </source>
</evidence>
<feature type="region of interest" description="Disordered" evidence="1">
    <location>
        <begin position="47"/>
        <end position="75"/>
    </location>
</feature>
<sequence>MALGGSLPQFNLGVQVAFSQRYSSPRMIEEEPFNDSDIINNLIDYEDGQEEPDSLRADKNMQRDPAFQQIGKAFS</sequence>
<dbReference type="EMBL" id="BMAU01021206">
    <property type="protein sequence ID" value="GFX99164.1"/>
    <property type="molecule type" value="Genomic_DNA"/>
</dbReference>